<dbReference type="InterPro" id="IPR036291">
    <property type="entry name" value="NAD(P)-bd_dom_sf"/>
</dbReference>
<comment type="similarity">
    <text evidence="2 7">Belongs to the zinc-containing alcohol dehydrogenase family.</text>
</comment>
<dbReference type="PANTHER" id="PTHR42940:SF8">
    <property type="entry name" value="VACUOLAR PROTEIN SORTING-ASSOCIATED PROTEIN 11"/>
    <property type="match status" value="1"/>
</dbReference>
<dbReference type="InterPro" id="IPR020843">
    <property type="entry name" value="ER"/>
</dbReference>
<protein>
    <recommendedName>
        <fullName evidence="3">alcohol dehydrogenase</fullName>
        <ecNumber evidence="3">1.1.1.1</ecNumber>
    </recommendedName>
</protein>
<dbReference type="EMBL" id="QGLE01000008">
    <property type="protein sequence ID" value="PWR21117.1"/>
    <property type="molecule type" value="Genomic_DNA"/>
</dbReference>
<dbReference type="GO" id="GO:0004022">
    <property type="term" value="F:alcohol dehydrogenase (NAD+) activity"/>
    <property type="evidence" value="ECO:0007669"/>
    <property type="project" value="UniProtKB-EC"/>
</dbReference>
<comment type="cofactor">
    <cofactor evidence="1 7">
        <name>Zn(2+)</name>
        <dbReference type="ChEBI" id="CHEBI:29105"/>
    </cofactor>
</comment>
<dbReference type="SUPFAM" id="SSF51735">
    <property type="entry name" value="NAD(P)-binding Rossmann-fold domains"/>
    <property type="match status" value="1"/>
</dbReference>
<dbReference type="CDD" id="cd08240">
    <property type="entry name" value="6_hydroxyhexanoate_dh_like"/>
    <property type="match status" value="1"/>
</dbReference>
<evidence type="ECO:0000256" key="5">
    <source>
        <dbReference type="ARBA" id="ARBA00022833"/>
    </source>
</evidence>
<evidence type="ECO:0000259" key="8">
    <source>
        <dbReference type="SMART" id="SM00829"/>
    </source>
</evidence>
<sequence length="349" mass="36024">MKSQKMVDYAAPLCELVVADPVPEGTEVVVRISRCGVCHSDLHIYEGYFEMGGGNRLDIRAGRKLPFTLGHEIVGQVVAVGAGAEGVAVGDRRVVYPWIGCGSCSVCARGLEHLCPKGRHLGVNVDGGYADTVLVPHPRYLLDYAGIAEDRAGPLACSGLTAYSALKKIPAAGAGDPILIIGAGGVGLMAIQVAKALYPAAPLLVAEIDPVKAEAARAAGASDILDPRDKDALAAIQKTYGGVHAAFDFVGADATVTLAIRGLRRGGTAVIVGLFGGALTMPIPLFPWNGITVLGSYVGSLPELAELLDLVKAGQVAPIPVTLRPMSEATEALHDLKAGKVVGRTVLVA</sequence>
<keyword evidence="6" id="KW-0560">Oxidoreductase</keyword>
<gene>
    <name evidence="9" type="ORF">DKG74_14010</name>
</gene>
<keyword evidence="10" id="KW-1185">Reference proteome</keyword>
<dbReference type="SUPFAM" id="SSF50129">
    <property type="entry name" value="GroES-like"/>
    <property type="match status" value="1"/>
</dbReference>
<dbReference type="GO" id="GO:0005737">
    <property type="term" value="C:cytoplasm"/>
    <property type="evidence" value="ECO:0007669"/>
    <property type="project" value="TreeGrafter"/>
</dbReference>
<keyword evidence="4 7" id="KW-0479">Metal-binding</keyword>
<dbReference type="InterPro" id="IPR002328">
    <property type="entry name" value="ADH_Zn_CS"/>
</dbReference>
<dbReference type="Pfam" id="PF08240">
    <property type="entry name" value="ADH_N"/>
    <property type="match status" value="1"/>
</dbReference>
<evidence type="ECO:0000256" key="6">
    <source>
        <dbReference type="ARBA" id="ARBA00023002"/>
    </source>
</evidence>
<evidence type="ECO:0000256" key="1">
    <source>
        <dbReference type="ARBA" id="ARBA00001947"/>
    </source>
</evidence>
<name>A0A317E201_9PROT</name>
<dbReference type="GO" id="GO:0008270">
    <property type="term" value="F:zinc ion binding"/>
    <property type="evidence" value="ECO:0007669"/>
    <property type="project" value="InterPro"/>
</dbReference>
<evidence type="ECO:0000256" key="2">
    <source>
        <dbReference type="ARBA" id="ARBA00008072"/>
    </source>
</evidence>
<evidence type="ECO:0000256" key="3">
    <source>
        <dbReference type="ARBA" id="ARBA00013190"/>
    </source>
</evidence>
<comment type="caution">
    <text evidence="9">The sequence shown here is derived from an EMBL/GenBank/DDBJ whole genome shotgun (WGS) entry which is preliminary data.</text>
</comment>
<evidence type="ECO:0000313" key="9">
    <source>
        <dbReference type="EMBL" id="PWR21117.1"/>
    </source>
</evidence>
<accession>A0A317E201</accession>
<dbReference type="Proteomes" id="UP000245461">
    <property type="component" value="Unassembled WGS sequence"/>
</dbReference>
<dbReference type="InterPro" id="IPR011032">
    <property type="entry name" value="GroES-like_sf"/>
</dbReference>
<dbReference type="InterPro" id="IPR013149">
    <property type="entry name" value="ADH-like_C"/>
</dbReference>
<evidence type="ECO:0000256" key="7">
    <source>
        <dbReference type="RuleBase" id="RU361277"/>
    </source>
</evidence>
<organism evidence="9 10">
    <name type="scientific">Zavarzinia aquatilis</name>
    <dbReference type="NCBI Taxonomy" id="2211142"/>
    <lineage>
        <taxon>Bacteria</taxon>
        <taxon>Pseudomonadati</taxon>
        <taxon>Pseudomonadota</taxon>
        <taxon>Alphaproteobacteria</taxon>
        <taxon>Rhodospirillales</taxon>
        <taxon>Zavarziniaceae</taxon>
        <taxon>Zavarzinia</taxon>
    </lineage>
</organism>
<dbReference type="SMART" id="SM00829">
    <property type="entry name" value="PKS_ER"/>
    <property type="match status" value="1"/>
</dbReference>
<evidence type="ECO:0000313" key="10">
    <source>
        <dbReference type="Proteomes" id="UP000245461"/>
    </source>
</evidence>
<dbReference type="Pfam" id="PF00107">
    <property type="entry name" value="ADH_zinc_N"/>
    <property type="match status" value="1"/>
</dbReference>
<keyword evidence="5 7" id="KW-0862">Zinc</keyword>
<dbReference type="AlphaFoldDB" id="A0A317E201"/>
<dbReference type="PROSITE" id="PS00059">
    <property type="entry name" value="ADH_ZINC"/>
    <property type="match status" value="1"/>
</dbReference>
<dbReference type="Gene3D" id="3.40.50.720">
    <property type="entry name" value="NAD(P)-binding Rossmann-like Domain"/>
    <property type="match status" value="1"/>
</dbReference>
<proteinExistence type="inferred from homology"/>
<feature type="domain" description="Enoyl reductase (ER)" evidence="8">
    <location>
        <begin position="5"/>
        <end position="347"/>
    </location>
</feature>
<dbReference type="OrthoDB" id="5295340at2"/>
<dbReference type="PANTHER" id="PTHR42940">
    <property type="entry name" value="ALCOHOL DEHYDROGENASE 1-RELATED"/>
    <property type="match status" value="1"/>
</dbReference>
<reference evidence="9 10" key="1">
    <citation type="submission" date="2018-05" db="EMBL/GenBank/DDBJ databases">
        <title>Zavarzinia sp. HR-AS.</title>
        <authorList>
            <person name="Lee Y."/>
            <person name="Jeon C.O."/>
        </authorList>
    </citation>
    <scope>NUCLEOTIDE SEQUENCE [LARGE SCALE GENOMIC DNA]</scope>
    <source>
        <strain evidence="9 10">HR-AS</strain>
    </source>
</reference>
<dbReference type="RefSeq" id="WP_109906795.1">
    <property type="nucleotide sequence ID" value="NZ_QGLE01000008.1"/>
</dbReference>
<dbReference type="InterPro" id="IPR013154">
    <property type="entry name" value="ADH-like_N"/>
</dbReference>
<dbReference type="EC" id="1.1.1.1" evidence="3"/>
<dbReference type="Gene3D" id="3.90.180.10">
    <property type="entry name" value="Medium-chain alcohol dehydrogenases, catalytic domain"/>
    <property type="match status" value="1"/>
</dbReference>
<evidence type="ECO:0000256" key="4">
    <source>
        <dbReference type="ARBA" id="ARBA00022723"/>
    </source>
</evidence>